<dbReference type="EMBL" id="UINC01128053">
    <property type="protein sequence ID" value="SVD07568.1"/>
    <property type="molecule type" value="Genomic_DNA"/>
</dbReference>
<gene>
    <name evidence="1" type="ORF">METZ01_LOCUS360422</name>
</gene>
<protein>
    <submittedName>
        <fullName evidence="1">Uncharacterized protein</fullName>
    </submittedName>
</protein>
<organism evidence="1">
    <name type="scientific">marine metagenome</name>
    <dbReference type="NCBI Taxonomy" id="408172"/>
    <lineage>
        <taxon>unclassified sequences</taxon>
        <taxon>metagenomes</taxon>
        <taxon>ecological metagenomes</taxon>
    </lineage>
</organism>
<name>A0A382SEH6_9ZZZZ</name>
<dbReference type="AlphaFoldDB" id="A0A382SEH6"/>
<reference evidence="1" key="1">
    <citation type="submission" date="2018-05" db="EMBL/GenBank/DDBJ databases">
        <authorList>
            <person name="Lanie J.A."/>
            <person name="Ng W.-L."/>
            <person name="Kazmierczak K.M."/>
            <person name="Andrzejewski T.M."/>
            <person name="Davidsen T.M."/>
            <person name="Wayne K.J."/>
            <person name="Tettelin H."/>
            <person name="Glass J.I."/>
            <person name="Rusch D."/>
            <person name="Podicherti R."/>
            <person name="Tsui H.-C.T."/>
            <person name="Winkler M.E."/>
        </authorList>
    </citation>
    <scope>NUCLEOTIDE SEQUENCE</scope>
</reference>
<proteinExistence type="predicted"/>
<feature type="non-terminal residue" evidence="1">
    <location>
        <position position="77"/>
    </location>
</feature>
<accession>A0A382SEH6</accession>
<evidence type="ECO:0000313" key="1">
    <source>
        <dbReference type="EMBL" id="SVD07568.1"/>
    </source>
</evidence>
<sequence length="77" mass="8100">MDNKICLQRRLQQALTCACCFIASPAVGQETSLSLDCPEFSGGPGEPIRTVRYLAADALEGRFSGSAGEACAAQYIA</sequence>